<evidence type="ECO:0000256" key="5">
    <source>
        <dbReference type="ARBA" id="ARBA00023136"/>
    </source>
</evidence>
<keyword evidence="5 6" id="KW-0472">Membrane</keyword>
<feature type="transmembrane region" description="Helical" evidence="6">
    <location>
        <begin position="12"/>
        <end position="41"/>
    </location>
</feature>
<evidence type="ECO:0000256" key="6">
    <source>
        <dbReference type="SAM" id="Phobius"/>
    </source>
</evidence>
<dbReference type="OrthoDB" id="357521at2"/>
<dbReference type="PANTHER" id="PTHR40064">
    <property type="entry name" value="MEMBRANE PROTEIN-RELATED"/>
    <property type="match status" value="1"/>
</dbReference>
<evidence type="ECO:0000256" key="2">
    <source>
        <dbReference type="ARBA" id="ARBA00022475"/>
    </source>
</evidence>
<dbReference type="InterPro" id="IPR038323">
    <property type="entry name" value="ArAE_1_C_sf"/>
</dbReference>
<feature type="transmembrane region" description="Helical" evidence="6">
    <location>
        <begin position="124"/>
        <end position="141"/>
    </location>
</feature>
<feature type="domain" description="Putative aromatic acid exporter C-terminal" evidence="7">
    <location>
        <begin position="145"/>
        <end position="310"/>
    </location>
</feature>
<evidence type="ECO:0000256" key="1">
    <source>
        <dbReference type="ARBA" id="ARBA00004651"/>
    </source>
</evidence>
<accession>A0A1I1HRY5</accession>
<sequence>MTIKLKTIKIVLATFISILIAQALDLEYPLAAGIIAILSVLDTKKESIATAYQRLASTVVAFFIASVIFYVFGFSVLTFSLYLLFYVPAAYKYNLQSGIAPCSVLVTHFVVAESIALYWQINGLLLMAIGAVVAILFNLWMPSYEKDLNQKIHSIEEELRQFLGLFYTYLMGSTVHQDLNSKARKLSALLEETEKIALMDHENQLVKNSDYYIKYTQMRERQLDLLKVMIQNITAVRLETEQNRALAQLFDDISKQLHEKNAGLSLLEHISVLYRHFRQSELPKTREEFESRAILFQILRDIERFIEIKRDFFMAHSE</sequence>
<evidence type="ECO:0000313" key="9">
    <source>
        <dbReference type="Proteomes" id="UP000199612"/>
    </source>
</evidence>
<evidence type="ECO:0000313" key="8">
    <source>
        <dbReference type="EMBL" id="SFC26585.1"/>
    </source>
</evidence>
<proteinExistence type="predicted"/>
<dbReference type="InterPro" id="IPR052984">
    <property type="entry name" value="UPF0421"/>
</dbReference>
<keyword evidence="9" id="KW-1185">Reference proteome</keyword>
<feature type="transmembrane region" description="Helical" evidence="6">
    <location>
        <begin position="61"/>
        <end position="87"/>
    </location>
</feature>
<dbReference type="Proteomes" id="UP000199612">
    <property type="component" value="Unassembled WGS sequence"/>
</dbReference>
<evidence type="ECO:0000256" key="4">
    <source>
        <dbReference type="ARBA" id="ARBA00022989"/>
    </source>
</evidence>
<dbReference type="AlphaFoldDB" id="A0A1I1HRY5"/>
<comment type="subcellular location">
    <subcellularLocation>
        <location evidence="1">Cell membrane</location>
        <topology evidence="1">Multi-pass membrane protein</topology>
    </subcellularLocation>
</comment>
<organism evidence="8 9">
    <name type="scientific">Alkalibacterium subtropicum</name>
    <dbReference type="NCBI Taxonomy" id="753702"/>
    <lineage>
        <taxon>Bacteria</taxon>
        <taxon>Bacillati</taxon>
        <taxon>Bacillota</taxon>
        <taxon>Bacilli</taxon>
        <taxon>Lactobacillales</taxon>
        <taxon>Carnobacteriaceae</taxon>
        <taxon>Alkalibacterium</taxon>
    </lineage>
</organism>
<dbReference type="EMBL" id="FOLT01000004">
    <property type="protein sequence ID" value="SFC26585.1"/>
    <property type="molecule type" value="Genomic_DNA"/>
</dbReference>
<reference evidence="9" key="1">
    <citation type="submission" date="2016-10" db="EMBL/GenBank/DDBJ databases">
        <authorList>
            <person name="Varghese N."/>
            <person name="Submissions S."/>
        </authorList>
    </citation>
    <scope>NUCLEOTIDE SEQUENCE [LARGE SCALE GENOMIC DNA]</scope>
    <source>
        <strain evidence="9">DSM 23664</strain>
    </source>
</reference>
<dbReference type="STRING" id="753702.SAMN04488102_104172"/>
<evidence type="ECO:0000256" key="3">
    <source>
        <dbReference type="ARBA" id="ARBA00022692"/>
    </source>
</evidence>
<keyword evidence="2" id="KW-1003">Cell membrane</keyword>
<dbReference type="Gene3D" id="1.20.120.940">
    <property type="entry name" value="Putative aromatic acid exporter, C-terminal domain"/>
    <property type="match status" value="1"/>
</dbReference>
<dbReference type="RefSeq" id="WP_091529467.1">
    <property type="nucleotide sequence ID" value="NZ_FOLT01000004.1"/>
</dbReference>
<dbReference type="PANTHER" id="PTHR40064:SF1">
    <property type="entry name" value="MEMBRANE PROTEIN"/>
    <property type="match status" value="1"/>
</dbReference>
<protein>
    <submittedName>
        <fullName evidence="8">Uncharacterized membrane protein YgaE, UPF0421/DUF939 family</fullName>
    </submittedName>
</protein>
<name>A0A1I1HRY5_9LACT</name>
<dbReference type="GO" id="GO:0005886">
    <property type="term" value="C:plasma membrane"/>
    <property type="evidence" value="ECO:0007669"/>
    <property type="project" value="UniProtKB-SubCell"/>
</dbReference>
<keyword evidence="4 6" id="KW-1133">Transmembrane helix</keyword>
<dbReference type="InterPro" id="IPR021062">
    <property type="entry name" value="ArAE_1_C"/>
</dbReference>
<dbReference type="InterPro" id="IPR010343">
    <property type="entry name" value="ArAE_1"/>
</dbReference>
<keyword evidence="3 6" id="KW-0812">Transmembrane</keyword>
<dbReference type="Pfam" id="PF11728">
    <property type="entry name" value="ArAE_1_C"/>
    <property type="match status" value="1"/>
</dbReference>
<gene>
    <name evidence="8" type="ORF">SAMN04488102_104172</name>
</gene>
<dbReference type="Pfam" id="PF06081">
    <property type="entry name" value="ArAE_1"/>
    <property type="match status" value="1"/>
</dbReference>
<evidence type="ECO:0000259" key="7">
    <source>
        <dbReference type="Pfam" id="PF11728"/>
    </source>
</evidence>